<evidence type="ECO:0000313" key="2">
    <source>
        <dbReference type="EMBL" id="KZV93503.1"/>
    </source>
</evidence>
<gene>
    <name evidence="2" type="ORF">EXIGLDRAFT_43334</name>
</gene>
<feature type="region of interest" description="Disordered" evidence="1">
    <location>
        <begin position="102"/>
        <end position="148"/>
    </location>
</feature>
<sequence>MATAGKIVFLQPSGVTQCGSAELLWSGGTPPYSVVALSAQSALDSRVLATPGSSSNIFLSWSPVTIVGGTLVKFRVMDASNPPLVADTSLLSIGDSADDSCLPASLRTSTTTGTRPPATSPSPSSAGSTTKAVRGLMPSPLTPLLISS</sequence>
<proteinExistence type="predicted"/>
<dbReference type="AlphaFoldDB" id="A0A165IJU7"/>
<protein>
    <submittedName>
        <fullName evidence="2">Uncharacterized protein</fullName>
    </submittedName>
</protein>
<keyword evidence="3" id="KW-1185">Reference proteome</keyword>
<dbReference type="Proteomes" id="UP000077266">
    <property type="component" value="Unassembled WGS sequence"/>
</dbReference>
<dbReference type="InParanoid" id="A0A165IJU7"/>
<accession>A0A165IJU7</accession>
<organism evidence="2 3">
    <name type="scientific">Exidia glandulosa HHB12029</name>
    <dbReference type="NCBI Taxonomy" id="1314781"/>
    <lineage>
        <taxon>Eukaryota</taxon>
        <taxon>Fungi</taxon>
        <taxon>Dikarya</taxon>
        <taxon>Basidiomycota</taxon>
        <taxon>Agaricomycotina</taxon>
        <taxon>Agaricomycetes</taxon>
        <taxon>Auriculariales</taxon>
        <taxon>Exidiaceae</taxon>
        <taxon>Exidia</taxon>
    </lineage>
</organism>
<name>A0A165IJU7_EXIGL</name>
<feature type="compositionally biased region" description="Low complexity" evidence="1">
    <location>
        <begin position="107"/>
        <end position="130"/>
    </location>
</feature>
<reference evidence="2 3" key="1">
    <citation type="journal article" date="2016" name="Mol. Biol. Evol.">
        <title>Comparative Genomics of Early-Diverging Mushroom-Forming Fungi Provides Insights into the Origins of Lignocellulose Decay Capabilities.</title>
        <authorList>
            <person name="Nagy L.G."/>
            <person name="Riley R."/>
            <person name="Tritt A."/>
            <person name="Adam C."/>
            <person name="Daum C."/>
            <person name="Floudas D."/>
            <person name="Sun H."/>
            <person name="Yadav J.S."/>
            <person name="Pangilinan J."/>
            <person name="Larsson K.H."/>
            <person name="Matsuura K."/>
            <person name="Barry K."/>
            <person name="Labutti K."/>
            <person name="Kuo R."/>
            <person name="Ohm R.A."/>
            <person name="Bhattacharya S.S."/>
            <person name="Shirouzu T."/>
            <person name="Yoshinaga Y."/>
            <person name="Martin F.M."/>
            <person name="Grigoriev I.V."/>
            <person name="Hibbett D.S."/>
        </authorList>
    </citation>
    <scope>NUCLEOTIDE SEQUENCE [LARGE SCALE GENOMIC DNA]</scope>
    <source>
        <strain evidence="2 3">HHB12029</strain>
    </source>
</reference>
<evidence type="ECO:0000256" key="1">
    <source>
        <dbReference type="SAM" id="MobiDB-lite"/>
    </source>
</evidence>
<evidence type="ECO:0000313" key="3">
    <source>
        <dbReference type="Proteomes" id="UP000077266"/>
    </source>
</evidence>
<dbReference type="EMBL" id="KV425989">
    <property type="protein sequence ID" value="KZV93503.1"/>
    <property type="molecule type" value="Genomic_DNA"/>
</dbReference>
<dbReference type="OrthoDB" id="3259746at2759"/>